<dbReference type="PANTHER" id="PTHR43792:SF8">
    <property type="entry name" value="[RIBOSOMAL PROTEIN US5]-ALANINE N-ACETYLTRANSFERASE"/>
    <property type="match status" value="1"/>
</dbReference>
<dbReference type="EC" id="2.-.-.-" evidence="5"/>
<keyword evidence="6" id="KW-1185">Reference proteome</keyword>
<dbReference type="InterPro" id="IPR000182">
    <property type="entry name" value="GNAT_dom"/>
</dbReference>
<proteinExistence type="inferred from homology"/>
<keyword evidence="2" id="KW-0012">Acyltransferase</keyword>
<dbReference type="SUPFAM" id="SSF55729">
    <property type="entry name" value="Acyl-CoA N-acyltransferases (Nat)"/>
    <property type="match status" value="1"/>
</dbReference>
<accession>A0ABV3J454</accession>
<dbReference type="PANTHER" id="PTHR43792">
    <property type="entry name" value="GNAT FAMILY, PUTATIVE (AFU_ORTHOLOGUE AFUA_3G00765)-RELATED-RELATED"/>
    <property type="match status" value="1"/>
</dbReference>
<dbReference type="Proteomes" id="UP001552479">
    <property type="component" value="Unassembled WGS sequence"/>
</dbReference>
<evidence type="ECO:0000313" key="6">
    <source>
        <dbReference type="Proteomes" id="UP001552479"/>
    </source>
</evidence>
<organism evidence="5 6">
    <name type="scientific">Streptomyces roseoverticillatus</name>
    <dbReference type="NCBI Taxonomy" id="66429"/>
    <lineage>
        <taxon>Bacteria</taxon>
        <taxon>Bacillati</taxon>
        <taxon>Actinomycetota</taxon>
        <taxon>Actinomycetes</taxon>
        <taxon>Kitasatosporales</taxon>
        <taxon>Streptomycetaceae</taxon>
        <taxon>Streptomyces</taxon>
    </lineage>
</organism>
<dbReference type="InterPro" id="IPR016181">
    <property type="entry name" value="Acyl_CoA_acyltransferase"/>
</dbReference>
<reference evidence="5 6" key="1">
    <citation type="submission" date="2024-06" db="EMBL/GenBank/DDBJ databases">
        <title>The Natural Products Discovery Center: Release of the First 8490 Sequenced Strains for Exploring Actinobacteria Biosynthetic Diversity.</title>
        <authorList>
            <person name="Kalkreuter E."/>
            <person name="Kautsar S.A."/>
            <person name="Yang D."/>
            <person name="Bader C.D."/>
            <person name="Teijaro C.N."/>
            <person name="Fluegel L."/>
            <person name="Davis C.M."/>
            <person name="Simpson J.R."/>
            <person name="Lauterbach L."/>
            <person name="Steele A.D."/>
            <person name="Gui C."/>
            <person name="Meng S."/>
            <person name="Li G."/>
            <person name="Viehrig K."/>
            <person name="Ye F."/>
            <person name="Su P."/>
            <person name="Kiefer A.F."/>
            <person name="Nichols A."/>
            <person name="Cepeda A.J."/>
            <person name="Yan W."/>
            <person name="Fan B."/>
            <person name="Jiang Y."/>
            <person name="Adhikari A."/>
            <person name="Zheng C.-J."/>
            <person name="Schuster L."/>
            <person name="Cowan T.M."/>
            <person name="Smanski M.J."/>
            <person name="Chevrette M.G."/>
            <person name="De Carvalho L.P.S."/>
            <person name="Shen B."/>
        </authorList>
    </citation>
    <scope>NUCLEOTIDE SEQUENCE [LARGE SCALE GENOMIC DNA]</scope>
    <source>
        <strain evidence="5 6">NPDC053791</strain>
    </source>
</reference>
<dbReference type="PROSITE" id="PS51186">
    <property type="entry name" value="GNAT"/>
    <property type="match status" value="1"/>
</dbReference>
<dbReference type="EMBL" id="JBFASG010000051">
    <property type="protein sequence ID" value="MEV4927432.1"/>
    <property type="molecule type" value="Genomic_DNA"/>
</dbReference>
<feature type="domain" description="N-acetyltransferase" evidence="4">
    <location>
        <begin position="26"/>
        <end position="188"/>
    </location>
</feature>
<protein>
    <submittedName>
        <fullName evidence="5">GNAT family protein</fullName>
        <ecNumber evidence="5">2.-.-.-</ecNumber>
    </submittedName>
</protein>
<evidence type="ECO:0000256" key="2">
    <source>
        <dbReference type="ARBA" id="ARBA00023315"/>
    </source>
</evidence>
<dbReference type="InterPro" id="IPR051531">
    <property type="entry name" value="N-acetyltransferase"/>
</dbReference>
<evidence type="ECO:0000256" key="1">
    <source>
        <dbReference type="ARBA" id="ARBA00022679"/>
    </source>
</evidence>
<keyword evidence="1 5" id="KW-0808">Transferase</keyword>
<evidence type="ECO:0000313" key="5">
    <source>
        <dbReference type="EMBL" id="MEV4927432.1"/>
    </source>
</evidence>
<gene>
    <name evidence="5" type="ORF">AB0L03_32285</name>
</gene>
<sequence>MTARGATGAGPYDEAVSEWLAEGPRVAIRPVSPGDGPEFTRLVRASADLHHPWLSMPATEEDFAAYAATLDGEQRVGLLVCVRDTGRAAGFVNINNIVRGRFQCGALGYGAFVPAAGRGLMSEGLGLVLRHAFGPLGLHRLEANIQPGNAGSLALVKRNGFRLEGFSPAFLFIDGAWRDHERWAITADMLPDHPDRPGHPNHPGRRD</sequence>
<dbReference type="RefSeq" id="WP_366090578.1">
    <property type="nucleotide sequence ID" value="NZ_JBFASG010000051.1"/>
</dbReference>
<dbReference type="Pfam" id="PF13302">
    <property type="entry name" value="Acetyltransf_3"/>
    <property type="match status" value="1"/>
</dbReference>
<dbReference type="Gene3D" id="3.40.630.30">
    <property type="match status" value="1"/>
</dbReference>
<dbReference type="GO" id="GO:0016740">
    <property type="term" value="F:transferase activity"/>
    <property type="evidence" value="ECO:0007669"/>
    <property type="project" value="UniProtKB-KW"/>
</dbReference>
<evidence type="ECO:0000259" key="4">
    <source>
        <dbReference type="PROSITE" id="PS51186"/>
    </source>
</evidence>
<comment type="caution">
    <text evidence="5">The sequence shown here is derived from an EMBL/GenBank/DDBJ whole genome shotgun (WGS) entry which is preliminary data.</text>
</comment>
<name>A0ABV3J454_9ACTN</name>
<comment type="similarity">
    <text evidence="3">Belongs to the acetyltransferase family. RimJ subfamily.</text>
</comment>
<evidence type="ECO:0000256" key="3">
    <source>
        <dbReference type="ARBA" id="ARBA00038502"/>
    </source>
</evidence>